<protein>
    <submittedName>
        <fullName evidence="1">Uncharacterized protein</fullName>
    </submittedName>
</protein>
<gene>
    <name evidence="1" type="ORF">Scep_024066</name>
</gene>
<dbReference type="EMBL" id="JBBNAG010000010">
    <property type="protein sequence ID" value="KAK9100636.1"/>
    <property type="molecule type" value="Genomic_DNA"/>
</dbReference>
<accession>A0AAP0HXX1</accession>
<dbReference type="AlphaFoldDB" id="A0AAP0HXX1"/>
<evidence type="ECO:0000313" key="2">
    <source>
        <dbReference type="Proteomes" id="UP001419268"/>
    </source>
</evidence>
<sequence length="197" mass="21620">MVDMRDTDYQNGATCLSPIDPADFQGTVAITIDTYNGFHTGRECAHTSSDSSQSMIHVPLVDTAVLALREIAAPAVTTLTVRHSGFYLTHEARLTREYKRGTVVKTEPSNQDKDYKHSLTREAYLGSYPEEDSAGQVEAQSGHIYESDKKKKRNNHFVLSDFKPQSAGLVAPPTQLTRIAVPPPLASSYASRPPLLA</sequence>
<dbReference type="Proteomes" id="UP001419268">
    <property type="component" value="Unassembled WGS sequence"/>
</dbReference>
<proteinExistence type="predicted"/>
<name>A0AAP0HXX1_9MAGN</name>
<organism evidence="1 2">
    <name type="scientific">Stephania cephalantha</name>
    <dbReference type="NCBI Taxonomy" id="152367"/>
    <lineage>
        <taxon>Eukaryota</taxon>
        <taxon>Viridiplantae</taxon>
        <taxon>Streptophyta</taxon>
        <taxon>Embryophyta</taxon>
        <taxon>Tracheophyta</taxon>
        <taxon>Spermatophyta</taxon>
        <taxon>Magnoliopsida</taxon>
        <taxon>Ranunculales</taxon>
        <taxon>Menispermaceae</taxon>
        <taxon>Menispermoideae</taxon>
        <taxon>Cissampelideae</taxon>
        <taxon>Stephania</taxon>
    </lineage>
</organism>
<comment type="caution">
    <text evidence="1">The sequence shown here is derived from an EMBL/GenBank/DDBJ whole genome shotgun (WGS) entry which is preliminary data.</text>
</comment>
<keyword evidence="2" id="KW-1185">Reference proteome</keyword>
<reference evidence="1 2" key="1">
    <citation type="submission" date="2024-01" db="EMBL/GenBank/DDBJ databases">
        <title>Genome assemblies of Stephania.</title>
        <authorList>
            <person name="Yang L."/>
        </authorList>
    </citation>
    <scope>NUCLEOTIDE SEQUENCE [LARGE SCALE GENOMIC DNA]</scope>
    <source>
        <strain evidence="1">JXDWG</strain>
        <tissue evidence="1">Leaf</tissue>
    </source>
</reference>
<evidence type="ECO:0000313" key="1">
    <source>
        <dbReference type="EMBL" id="KAK9100636.1"/>
    </source>
</evidence>